<dbReference type="Gene3D" id="1.10.30.50">
    <property type="match status" value="1"/>
</dbReference>
<organism evidence="3 4">
    <name type="scientific">Cellulomonas alba</name>
    <dbReference type="NCBI Taxonomy" id="3053467"/>
    <lineage>
        <taxon>Bacteria</taxon>
        <taxon>Bacillati</taxon>
        <taxon>Actinomycetota</taxon>
        <taxon>Actinomycetes</taxon>
        <taxon>Micrococcales</taxon>
        <taxon>Cellulomonadaceae</taxon>
        <taxon>Cellulomonas</taxon>
    </lineage>
</organism>
<evidence type="ECO:0000259" key="2">
    <source>
        <dbReference type="SMART" id="SM00507"/>
    </source>
</evidence>
<evidence type="ECO:0000313" key="3">
    <source>
        <dbReference type="EMBL" id="MDM7855695.1"/>
    </source>
</evidence>
<sequence>MYESAASASAGDAALRAAERAGSLDDAELVRAVADLEAAGRRLDTARVRVAAEVAHRSRRDLGGERLSARLGCRTASEAVQRLTGVAGATAGQRIRLGLATREDRALTGGRLPARFDAVGAALRAGSLGVDGARAIVAALEPTLRVAPAEHVAAAERELVASAVERWGSGGEAEGDATGAPDTGTDLDTVLDTDTADDPRDDAPDGTSPRLTRTVPVLDADAIRLQARVWAEYLDPDGAAPDERDDERRFLTLHAARRGLVPVSGLLLPEVAATLRRYAEAWTSPRTAPVPDPTTCAGERARGCDQASSLAAQEDAASSPAGKGSPPPRAEEASVAEPAAAAETRSRAQILHDVLATAITVATRVVDAPSVAGNAPTLVVVARADDLQSSSGVAHSEDGGAVRIDVARHLGCAGAIQRVSVDGAGRIVGLWSPDRCFTGAQRRAIAVRDGGCVIPGCSVPPAWCEVHHVVPHADDPQGTHTDNGVLLCWHHHRTIDRSGWRVRMAGGLPWISPPAWLDAARAWRPARPPTPPHRFEPHAVE</sequence>
<protein>
    <submittedName>
        <fullName evidence="3">DUF222 domain-containing protein</fullName>
    </submittedName>
</protein>
<reference evidence="3 4" key="1">
    <citation type="submission" date="2023-06" db="EMBL/GenBank/DDBJ databases">
        <title>Cellulomonas sp. MW4 Whole genome sequence.</title>
        <authorList>
            <person name="Park S."/>
        </authorList>
    </citation>
    <scope>NUCLEOTIDE SEQUENCE [LARGE SCALE GENOMIC DNA]</scope>
    <source>
        <strain evidence="3 4">MW4</strain>
    </source>
</reference>
<feature type="region of interest" description="Disordered" evidence="1">
    <location>
        <begin position="169"/>
        <end position="212"/>
    </location>
</feature>
<dbReference type="EMBL" id="JAUCGQ010000001">
    <property type="protein sequence ID" value="MDM7855695.1"/>
    <property type="molecule type" value="Genomic_DNA"/>
</dbReference>
<dbReference type="CDD" id="cd00085">
    <property type="entry name" value="HNHc"/>
    <property type="match status" value="1"/>
</dbReference>
<name>A0ABT7SHN2_9CELL</name>
<dbReference type="InterPro" id="IPR003870">
    <property type="entry name" value="DUF222"/>
</dbReference>
<feature type="domain" description="HNH nuclease" evidence="2">
    <location>
        <begin position="440"/>
        <end position="493"/>
    </location>
</feature>
<evidence type="ECO:0000256" key="1">
    <source>
        <dbReference type="SAM" id="MobiDB-lite"/>
    </source>
</evidence>
<gene>
    <name evidence="3" type="ORF">QRT04_12215</name>
</gene>
<feature type="region of interest" description="Disordered" evidence="1">
    <location>
        <begin position="285"/>
        <end position="341"/>
    </location>
</feature>
<dbReference type="Pfam" id="PF13391">
    <property type="entry name" value="HNH_2"/>
    <property type="match status" value="1"/>
</dbReference>
<dbReference type="RefSeq" id="WP_289455554.1">
    <property type="nucleotide sequence ID" value="NZ_JAUCGQ010000001.1"/>
</dbReference>
<keyword evidence="4" id="KW-1185">Reference proteome</keyword>
<dbReference type="SMART" id="SM00507">
    <property type="entry name" value="HNHc"/>
    <property type="match status" value="1"/>
</dbReference>
<dbReference type="Proteomes" id="UP001529338">
    <property type="component" value="Unassembled WGS sequence"/>
</dbReference>
<proteinExistence type="predicted"/>
<accession>A0ABT7SHN2</accession>
<comment type="caution">
    <text evidence="3">The sequence shown here is derived from an EMBL/GenBank/DDBJ whole genome shotgun (WGS) entry which is preliminary data.</text>
</comment>
<dbReference type="Pfam" id="PF02720">
    <property type="entry name" value="DUF222"/>
    <property type="match status" value="1"/>
</dbReference>
<evidence type="ECO:0000313" key="4">
    <source>
        <dbReference type="Proteomes" id="UP001529338"/>
    </source>
</evidence>
<dbReference type="InterPro" id="IPR003615">
    <property type="entry name" value="HNH_nuc"/>
</dbReference>